<gene>
    <name evidence="2" type="ORF">PGLA2088_LOCUS28882</name>
</gene>
<accession>A0A813K1F4</accession>
<feature type="compositionally biased region" description="Low complexity" evidence="1">
    <location>
        <begin position="274"/>
        <end position="308"/>
    </location>
</feature>
<protein>
    <submittedName>
        <fullName evidence="2">Uncharacterized protein</fullName>
    </submittedName>
</protein>
<organism evidence="2 3">
    <name type="scientific">Polarella glacialis</name>
    <name type="common">Dinoflagellate</name>
    <dbReference type="NCBI Taxonomy" id="89957"/>
    <lineage>
        <taxon>Eukaryota</taxon>
        <taxon>Sar</taxon>
        <taxon>Alveolata</taxon>
        <taxon>Dinophyceae</taxon>
        <taxon>Suessiales</taxon>
        <taxon>Suessiaceae</taxon>
        <taxon>Polarella</taxon>
    </lineage>
</organism>
<dbReference type="Proteomes" id="UP000626109">
    <property type="component" value="Unassembled WGS sequence"/>
</dbReference>
<proteinExistence type="predicted"/>
<evidence type="ECO:0000256" key="1">
    <source>
        <dbReference type="SAM" id="MobiDB-lite"/>
    </source>
</evidence>
<feature type="non-terminal residue" evidence="2">
    <location>
        <position position="1"/>
    </location>
</feature>
<dbReference type="EMBL" id="CAJNNW010028064">
    <property type="protein sequence ID" value="CAE8694487.1"/>
    <property type="molecule type" value="Genomic_DNA"/>
</dbReference>
<feature type="compositionally biased region" description="Low complexity" evidence="1">
    <location>
        <begin position="226"/>
        <end position="237"/>
    </location>
</feature>
<sequence length="339" mass="36733">VWCSSEVFKPYTKDCRIEVKSLLVKHVPGARVVPLRTHHQFEIWLADHGQSPMLLLCDWKSAKPCLDALHFAKASLSSLRSSSLGSSSSNSSPTINNSSWSNSNGNNSSSSNNFSSLSLERSLVFGIYVLADDPNIVARASAWAASLEPEIIVHVISDVNAIDFSTFQSLLVDNNNNSNKTTSTTLTTLPSTGSLFSENYAESESGSDEQGNNNNIDGYGSGSYGKGNNNNNNNSIENGKAKSIRACAAGLQGSSPSYVYGCGSTTTTTATLTTTTQPQPQQQATLTTTPTAQHHQQHQQEQQQLNNKSKSKSNKIQTKEQLLDLDTVPCLRQFHEQLQ</sequence>
<dbReference type="AlphaFoldDB" id="A0A813K1F4"/>
<name>A0A813K1F4_POLGL</name>
<reference evidence="2" key="1">
    <citation type="submission" date="2021-02" db="EMBL/GenBank/DDBJ databases">
        <authorList>
            <person name="Dougan E. K."/>
            <person name="Rhodes N."/>
            <person name="Thang M."/>
            <person name="Chan C."/>
        </authorList>
    </citation>
    <scope>NUCLEOTIDE SEQUENCE</scope>
</reference>
<feature type="compositionally biased region" description="Polar residues" evidence="1">
    <location>
        <begin position="198"/>
        <end position="216"/>
    </location>
</feature>
<evidence type="ECO:0000313" key="2">
    <source>
        <dbReference type="EMBL" id="CAE8694487.1"/>
    </source>
</evidence>
<evidence type="ECO:0000313" key="3">
    <source>
        <dbReference type="Proteomes" id="UP000626109"/>
    </source>
</evidence>
<feature type="region of interest" description="Disordered" evidence="1">
    <location>
        <begin position="198"/>
        <end position="237"/>
    </location>
</feature>
<feature type="region of interest" description="Disordered" evidence="1">
    <location>
        <begin position="274"/>
        <end position="316"/>
    </location>
</feature>
<comment type="caution">
    <text evidence="2">The sequence shown here is derived from an EMBL/GenBank/DDBJ whole genome shotgun (WGS) entry which is preliminary data.</text>
</comment>
<feature type="region of interest" description="Disordered" evidence="1">
    <location>
        <begin position="81"/>
        <end position="106"/>
    </location>
</feature>